<comment type="caution">
    <text evidence="7">The sequence shown here is derived from an EMBL/GenBank/DDBJ whole genome shotgun (WGS) entry which is preliminary data.</text>
</comment>
<dbReference type="Proteomes" id="UP000603453">
    <property type="component" value="Unassembled WGS sequence"/>
</dbReference>
<accession>A0A8H7UWS1</accession>
<evidence type="ECO:0000313" key="7">
    <source>
        <dbReference type="EMBL" id="KAG2194963.1"/>
    </source>
</evidence>
<keyword evidence="2" id="KW-0689">Ribosomal protein</keyword>
<dbReference type="FunFam" id="3.30.1740.20:FF:000001">
    <property type="entry name" value="40S ribosomal protein S26"/>
    <property type="match status" value="1"/>
</dbReference>
<dbReference type="GO" id="GO:0006412">
    <property type="term" value="P:translation"/>
    <property type="evidence" value="ECO:0007669"/>
    <property type="project" value="InterPro"/>
</dbReference>
<dbReference type="PROSITE" id="PS00733">
    <property type="entry name" value="RIBOSOMAL_S26E"/>
    <property type="match status" value="1"/>
</dbReference>
<dbReference type="Pfam" id="PF01283">
    <property type="entry name" value="Ribosomal_S26e"/>
    <property type="match status" value="1"/>
</dbReference>
<dbReference type="OrthoDB" id="5584247at2759"/>
<dbReference type="InterPro" id="IPR047864">
    <property type="entry name" value="Ribosomal_eS26_CS"/>
</dbReference>
<dbReference type="Gene3D" id="3.30.1740.20">
    <property type="entry name" value="Ribosomal protein S26e"/>
    <property type="match status" value="1"/>
</dbReference>
<dbReference type="InterPro" id="IPR016137">
    <property type="entry name" value="RGS"/>
</dbReference>
<evidence type="ECO:0000256" key="1">
    <source>
        <dbReference type="ARBA" id="ARBA00008596"/>
    </source>
</evidence>
<comment type="similarity">
    <text evidence="1">Belongs to the eukaryotic ribosomal protein eS26 family.</text>
</comment>
<dbReference type="GO" id="GO:0022627">
    <property type="term" value="C:cytosolic small ribosomal subunit"/>
    <property type="evidence" value="ECO:0007669"/>
    <property type="project" value="TreeGrafter"/>
</dbReference>
<keyword evidence="5" id="KW-1133">Transmembrane helix</keyword>
<dbReference type="SUPFAM" id="SSF48097">
    <property type="entry name" value="Regulator of G-protein signaling, RGS"/>
    <property type="match status" value="1"/>
</dbReference>
<feature type="domain" description="RGS" evidence="6">
    <location>
        <begin position="142"/>
        <end position="332"/>
    </location>
</feature>
<sequence>MYSESEAAPKHWSIRQANSRLHAYGLQTALENDLNRKVQDEEKNIHHGLAIPLTELNSSSEATFASATNPYLAGASEIQQPSRTPAHRSLRHKTYGFQDPFAVAPMEAWQEIKDYNLRVNGLPTLDQMMRLHTYSPLTQSNFAAFLRRRNVHQNLNFLMELETHDKLWRAYLQSIDRQNRQRLSRFLESAAEKEQNKQPMSPIVATHSYVETPDTDDLLTPLPPQPTTPITPNTPRSLNDGYASRSTDKSLNRHDLVQNATRIYRTYCSPLMDAAQTIHLPDDHRRALEELIEINERPEPIVFDSARAHVFEILNVFYYPLFVDSVLYKNISIGFSRLLLAFGIIILTLALSIEFSLIFLDAGHSWLPLIPFFFGWTMLITSLTEFAWFFGIFSICEIQLFVYSDIQDVTVKKLHRKRAWLWLAAIITCKRRNNGRNKHGRGHNKVVRCINCFRCVPKDKAIKRFTIRNMVEAAAVRDLQEASIYEEYAIPKLYVKLHYCISCAIHARVVRVRSAVDRKNRLPPPRFRFQKKA</sequence>
<feature type="region of interest" description="Disordered" evidence="4">
    <location>
        <begin position="213"/>
        <end position="250"/>
    </location>
</feature>
<keyword evidence="3" id="KW-0687">Ribonucleoprotein</keyword>
<keyword evidence="5" id="KW-0472">Membrane</keyword>
<proteinExistence type="inferred from homology"/>
<evidence type="ECO:0000313" key="8">
    <source>
        <dbReference type="Proteomes" id="UP000603453"/>
    </source>
</evidence>
<dbReference type="GO" id="GO:0003729">
    <property type="term" value="F:mRNA binding"/>
    <property type="evidence" value="ECO:0007669"/>
    <property type="project" value="TreeGrafter"/>
</dbReference>
<dbReference type="Pfam" id="PF00615">
    <property type="entry name" value="RGS"/>
    <property type="match status" value="1"/>
</dbReference>
<name>A0A8H7UWS1_9FUNG</name>
<dbReference type="GO" id="GO:0003735">
    <property type="term" value="F:structural constituent of ribosome"/>
    <property type="evidence" value="ECO:0007669"/>
    <property type="project" value="InterPro"/>
</dbReference>
<dbReference type="PANTHER" id="PTHR12538:SF0">
    <property type="entry name" value="40S RIBOSOMAL PROTEIN S26"/>
    <property type="match status" value="1"/>
</dbReference>
<organism evidence="7 8">
    <name type="scientific">Mucor saturninus</name>
    <dbReference type="NCBI Taxonomy" id="64648"/>
    <lineage>
        <taxon>Eukaryota</taxon>
        <taxon>Fungi</taxon>
        <taxon>Fungi incertae sedis</taxon>
        <taxon>Mucoromycota</taxon>
        <taxon>Mucoromycotina</taxon>
        <taxon>Mucoromycetes</taxon>
        <taxon>Mucorales</taxon>
        <taxon>Mucorineae</taxon>
        <taxon>Mucoraceae</taxon>
        <taxon>Mucor</taxon>
    </lineage>
</organism>
<dbReference type="InterPro" id="IPR038551">
    <property type="entry name" value="Ribosomal_eS26_sf"/>
</dbReference>
<evidence type="ECO:0000256" key="5">
    <source>
        <dbReference type="SAM" id="Phobius"/>
    </source>
</evidence>
<dbReference type="InterPro" id="IPR036305">
    <property type="entry name" value="RGS_sf"/>
</dbReference>
<protein>
    <recommendedName>
        <fullName evidence="6">RGS domain-containing protein</fullName>
    </recommendedName>
</protein>
<dbReference type="PROSITE" id="PS50132">
    <property type="entry name" value="RGS"/>
    <property type="match status" value="1"/>
</dbReference>
<dbReference type="InterPro" id="IPR000892">
    <property type="entry name" value="Ribosomal_eS26"/>
</dbReference>
<evidence type="ECO:0000256" key="2">
    <source>
        <dbReference type="ARBA" id="ARBA00022980"/>
    </source>
</evidence>
<dbReference type="Gene3D" id="1.10.167.10">
    <property type="entry name" value="Regulator of G-protein Signalling 4, domain 2"/>
    <property type="match status" value="1"/>
</dbReference>
<reference evidence="7" key="1">
    <citation type="submission" date="2020-12" db="EMBL/GenBank/DDBJ databases">
        <title>Metabolic potential, ecology and presence of endohyphal bacteria is reflected in genomic diversity of Mucoromycotina.</title>
        <authorList>
            <person name="Muszewska A."/>
            <person name="Okrasinska A."/>
            <person name="Steczkiewicz K."/>
            <person name="Drgas O."/>
            <person name="Orlowska M."/>
            <person name="Perlinska-Lenart U."/>
            <person name="Aleksandrzak-Piekarczyk T."/>
            <person name="Szatraj K."/>
            <person name="Zielenkiewicz U."/>
            <person name="Pilsyk S."/>
            <person name="Malc E."/>
            <person name="Mieczkowski P."/>
            <person name="Kruszewska J.S."/>
            <person name="Biernat P."/>
            <person name="Pawlowska J."/>
        </authorList>
    </citation>
    <scope>NUCLEOTIDE SEQUENCE</scope>
    <source>
        <strain evidence="7">WA0000017839</strain>
    </source>
</reference>
<evidence type="ECO:0000256" key="3">
    <source>
        <dbReference type="ARBA" id="ARBA00023274"/>
    </source>
</evidence>
<dbReference type="PANTHER" id="PTHR12538">
    <property type="entry name" value="40S RIBOSOMAL PROTEIN S26"/>
    <property type="match status" value="1"/>
</dbReference>
<dbReference type="SMART" id="SM00315">
    <property type="entry name" value="RGS"/>
    <property type="match status" value="1"/>
</dbReference>
<dbReference type="InterPro" id="IPR044926">
    <property type="entry name" value="RGS_subdomain_2"/>
</dbReference>
<keyword evidence="8" id="KW-1185">Reference proteome</keyword>
<feature type="transmembrane region" description="Helical" evidence="5">
    <location>
        <begin position="366"/>
        <end position="390"/>
    </location>
</feature>
<dbReference type="AlphaFoldDB" id="A0A8H7UWS1"/>
<feature type="transmembrane region" description="Helical" evidence="5">
    <location>
        <begin position="338"/>
        <end position="360"/>
    </location>
</feature>
<gene>
    <name evidence="7" type="ORF">INT47_002819</name>
</gene>
<keyword evidence="5" id="KW-0812">Transmembrane</keyword>
<evidence type="ECO:0000259" key="6">
    <source>
        <dbReference type="PROSITE" id="PS50132"/>
    </source>
</evidence>
<evidence type="ECO:0000256" key="4">
    <source>
        <dbReference type="SAM" id="MobiDB-lite"/>
    </source>
</evidence>
<dbReference type="EMBL" id="JAEPRD010000182">
    <property type="protein sequence ID" value="KAG2194963.1"/>
    <property type="molecule type" value="Genomic_DNA"/>
</dbReference>